<accession>A0ABX8RP29</accession>
<protein>
    <submittedName>
        <fullName evidence="1">Uncharacterized protein</fullName>
    </submittedName>
</protein>
<dbReference type="Proteomes" id="UP000694257">
    <property type="component" value="Chromosome"/>
</dbReference>
<reference evidence="1 2" key="1">
    <citation type="submission" date="2021-07" db="EMBL/GenBank/DDBJ databases">
        <title>Whole Genome Sequence of Nocardia Iowensis.</title>
        <authorList>
            <person name="Lamm A."/>
            <person name="Collins-Fairclough A.M."/>
            <person name="Bunk B."/>
            <person name="Sproer C."/>
        </authorList>
    </citation>
    <scope>NUCLEOTIDE SEQUENCE [LARGE SCALE GENOMIC DNA]</scope>
    <source>
        <strain evidence="1 2">NRRL 5646</strain>
    </source>
</reference>
<name>A0ABX8RP29_NOCIO</name>
<dbReference type="RefSeq" id="WP_218472253.1">
    <property type="nucleotide sequence ID" value="NZ_BAABJN010000012.1"/>
</dbReference>
<organism evidence="1 2">
    <name type="scientific">Nocardia iowensis</name>
    <dbReference type="NCBI Taxonomy" id="204891"/>
    <lineage>
        <taxon>Bacteria</taxon>
        <taxon>Bacillati</taxon>
        <taxon>Actinomycetota</taxon>
        <taxon>Actinomycetes</taxon>
        <taxon>Mycobacteriales</taxon>
        <taxon>Nocardiaceae</taxon>
        <taxon>Nocardia</taxon>
    </lineage>
</organism>
<proteinExistence type="predicted"/>
<evidence type="ECO:0000313" key="1">
    <source>
        <dbReference type="EMBL" id="QXN91398.1"/>
    </source>
</evidence>
<dbReference type="EMBL" id="CP078145">
    <property type="protein sequence ID" value="QXN91398.1"/>
    <property type="molecule type" value="Genomic_DNA"/>
</dbReference>
<gene>
    <name evidence="1" type="ORF">KV110_39855</name>
</gene>
<sequence>MSELGFFMPLSGQTPTEGQKTLSDKEIVESIQFANHQPPPEYVKTDAGQLVTPEFLAFIQQALSGKLAESADTAELDPQVKALAEELSVIHLPEWRSKQSPKTAEPTVTGIKQATRVAEYLVKRGVRVHPELEEIRWAATPGGAPGAFDTGLHVTKDENGEWPVPDPESFYDLDDIQASQTDDGRWYAVHPRGLSFEAATKTEAYAGVVDQLRQRIEQARHEA</sequence>
<evidence type="ECO:0000313" key="2">
    <source>
        <dbReference type="Proteomes" id="UP000694257"/>
    </source>
</evidence>
<keyword evidence="2" id="KW-1185">Reference proteome</keyword>